<gene>
    <name evidence="1" type="ORF">JOF29_001650</name>
</gene>
<reference evidence="1 2" key="1">
    <citation type="submission" date="2021-03" db="EMBL/GenBank/DDBJ databases">
        <title>Sequencing the genomes of 1000 actinobacteria strains.</title>
        <authorList>
            <person name="Klenk H.-P."/>
        </authorList>
    </citation>
    <scope>NUCLEOTIDE SEQUENCE [LARGE SCALE GENOMIC DNA]</scope>
    <source>
        <strain evidence="1 2">DSM 18824</strain>
    </source>
</reference>
<evidence type="ECO:0000313" key="1">
    <source>
        <dbReference type="EMBL" id="MBP2350567.1"/>
    </source>
</evidence>
<proteinExistence type="predicted"/>
<dbReference type="RefSeq" id="WP_209693604.1">
    <property type="nucleotide sequence ID" value="NZ_BAAAVU010000011.1"/>
</dbReference>
<dbReference type="EMBL" id="JAGINT010000001">
    <property type="protein sequence ID" value="MBP2350567.1"/>
    <property type="molecule type" value="Genomic_DNA"/>
</dbReference>
<protein>
    <submittedName>
        <fullName evidence="1">Uncharacterized protein</fullName>
    </submittedName>
</protein>
<dbReference type="Proteomes" id="UP000755585">
    <property type="component" value="Unassembled WGS sequence"/>
</dbReference>
<sequence>MVTFRRHSLRGLITTGGNAASVQTTKAYDDNVWALTSAEIDSIRTTNSTSVPDAVLDLPLG</sequence>
<name>A0ABS4UFZ8_9ACTN</name>
<keyword evidence="2" id="KW-1185">Reference proteome</keyword>
<comment type="caution">
    <text evidence="1">The sequence shown here is derived from an EMBL/GenBank/DDBJ whole genome shotgun (WGS) entry which is preliminary data.</text>
</comment>
<organism evidence="1 2">
    <name type="scientific">Kribbella aluminosa</name>
    <dbReference type="NCBI Taxonomy" id="416017"/>
    <lineage>
        <taxon>Bacteria</taxon>
        <taxon>Bacillati</taxon>
        <taxon>Actinomycetota</taxon>
        <taxon>Actinomycetes</taxon>
        <taxon>Propionibacteriales</taxon>
        <taxon>Kribbellaceae</taxon>
        <taxon>Kribbella</taxon>
    </lineage>
</organism>
<accession>A0ABS4UFZ8</accession>
<evidence type="ECO:0000313" key="2">
    <source>
        <dbReference type="Proteomes" id="UP000755585"/>
    </source>
</evidence>